<evidence type="ECO:0000313" key="2">
    <source>
        <dbReference type="EMBL" id="MBD2858193.1"/>
    </source>
</evidence>
<organism evidence="2 3">
    <name type="scientific">Spongiibacter pelagi</name>
    <dbReference type="NCBI Taxonomy" id="2760804"/>
    <lineage>
        <taxon>Bacteria</taxon>
        <taxon>Pseudomonadati</taxon>
        <taxon>Pseudomonadota</taxon>
        <taxon>Gammaproteobacteria</taxon>
        <taxon>Cellvibrionales</taxon>
        <taxon>Spongiibacteraceae</taxon>
        <taxon>Spongiibacter</taxon>
    </lineage>
</organism>
<dbReference type="RefSeq" id="WP_190762813.1">
    <property type="nucleotide sequence ID" value="NZ_JACXLD010000002.1"/>
</dbReference>
<protein>
    <submittedName>
        <fullName evidence="2">Nuclear transport factor 2 family protein</fullName>
    </submittedName>
</protein>
<dbReference type="EMBL" id="JACXLD010000002">
    <property type="protein sequence ID" value="MBD2858193.1"/>
    <property type="molecule type" value="Genomic_DNA"/>
</dbReference>
<dbReference type="Proteomes" id="UP000610558">
    <property type="component" value="Unassembled WGS sequence"/>
</dbReference>
<accession>A0A927BZ10</accession>
<name>A0A927BZ10_9GAMM</name>
<evidence type="ECO:0000313" key="3">
    <source>
        <dbReference type="Proteomes" id="UP000610558"/>
    </source>
</evidence>
<dbReference type="AlphaFoldDB" id="A0A927BZ10"/>
<sequence length="134" mass="14221">MSYAQLALEASRNSGKYASAGDKENWLALFAEDAVVCDPVGKSPLDQSGEGHRGKAAIAAFWDNVIAAGSMDFQIVSSFPAGDECINVVKVVNTYEGGLSVTVDMAVLYQANAEGKICSLRAYWDYDAVTSQLG</sequence>
<dbReference type="InterPro" id="IPR037401">
    <property type="entry name" value="SnoaL-like"/>
</dbReference>
<gene>
    <name evidence="2" type="ORF">IB286_04165</name>
</gene>
<keyword evidence="3" id="KW-1185">Reference proteome</keyword>
<dbReference type="Gene3D" id="3.10.450.50">
    <property type="match status" value="1"/>
</dbReference>
<dbReference type="Pfam" id="PF12680">
    <property type="entry name" value="SnoaL_2"/>
    <property type="match status" value="1"/>
</dbReference>
<evidence type="ECO:0000259" key="1">
    <source>
        <dbReference type="Pfam" id="PF12680"/>
    </source>
</evidence>
<dbReference type="SUPFAM" id="SSF54427">
    <property type="entry name" value="NTF2-like"/>
    <property type="match status" value="1"/>
</dbReference>
<feature type="domain" description="SnoaL-like" evidence="1">
    <location>
        <begin position="19"/>
        <end position="118"/>
    </location>
</feature>
<reference evidence="2" key="1">
    <citation type="submission" date="2020-09" db="EMBL/GenBank/DDBJ databases">
        <authorList>
            <person name="Yoon J.-W."/>
        </authorList>
    </citation>
    <scope>NUCLEOTIDE SEQUENCE</scope>
    <source>
        <strain evidence="2">KMU-158</strain>
    </source>
</reference>
<proteinExistence type="predicted"/>
<comment type="caution">
    <text evidence="2">The sequence shown here is derived from an EMBL/GenBank/DDBJ whole genome shotgun (WGS) entry which is preliminary data.</text>
</comment>
<dbReference type="InterPro" id="IPR032710">
    <property type="entry name" value="NTF2-like_dom_sf"/>
</dbReference>